<keyword evidence="3 5" id="KW-0819">tRNA processing</keyword>
<evidence type="ECO:0000313" key="7">
    <source>
        <dbReference type="EMBL" id="KAF8902596.1"/>
    </source>
</evidence>
<dbReference type="GO" id="GO:0034227">
    <property type="term" value="P:tRNA thio-modification"/>
    <property type="evidence" value="ECO:0007669"/>
    <property type="project" value="UniProtKB-UniRule"/>
</dbReference>
<sequence length="116" mass="13269">MSTISLRIEFGGGLELLFDNKRSYRIDVPSLVPKDNSTDAENLSTKETKPVDVDYLIHHMRDNMLKERVELFMEKDTVRPGILVLINDTDWELEGEGEYRLKDGDEVVFISTLHGG</sequence>
<evidence type="ECO:0000256" key="2">
    <source>
        <dbReference type="ARBA" id="ARBA00022499"/>
    </source>
</evidence>
<gene>
    <name evidence="5" type="primary">URM1</name>
    <name evidence="7" type="ORF">CPB84DRAFT_1678787</name>
</gene>
<comment type="caution">
    <text evidence="7">The sequence shown here is derived from an EMBL/GenBank/DDBJ whole genome shotgun (WGS) entry which is preliminary data.</text>
</comment>
<comment type="similarity">
    <text evidence="5 6">Belongs to the URM1 family.</text>
</comment>
<feature type="cross-link" description="Glycyl lysine isopeptide (Gly-Lys) (interchain with K-? in acceptor proteins)" evidence="5">
    <location>
        <position position="116"/>
    </location>
</feature>
<dbReference type="CDD" id="cd01764">
    <property type="entry name" value="Ubl_Urm1"/>
    <property type="match status" value="1"/>
</dbReference>
<accession>A0A9P5NST9</accession>
<dbReference type="EMBL" id="JADNYJ010000035">
    <property type="protein sequence ID" value="KAF8902596.1"/>
    <property type="molecule type" value="Genomic_DNA"/>
</dbReference>
<evidence type="ECO:0000313" key="8">
    <source>
        <dbReference type="Proteomes" id="UP000724874"/>
    </source>
</evidence>
<keyword evidence="2 5" id="KW-1017">Isopeptide bond</keyword>
<comment type="pathway">
    <text evidence="5 6">tRNA modification; 5-methoxycarbonylmethyl-2-thiouridine-tRNA biosynthesis.</text>
</comment>
<dbReference type="InterPro" id="IPR015221">
    <property type="entry name" value="Urm1"/>
</dbReference>
<dbReference type="OrthoDB" id="10248987at2759"/>
<comment type="function">
    <text evidence="5">Acts as a sulfur carrier required for 2-thiolation of mcm(5)S(2)U at tRNA wobble positions of cytosolic tRNA(Lys), tRNA(Glu) and tRNA(Gln). Serves as sulfur donor in tRNA 2-thiolation reaction by being thiocarboxylated (-COSH) at its C-terminus by the MOCS3 homolog UBA4. The sulfur is then transferred to tRNA to form 2-thiolation of mcm(5)S(2)U. Prior mcm(5) tRNA modification by the elongator complex is required for 2-thiolation. Also acts as a ubiquitin-like protein (UBL) that is covalently conjugated via an isopeptide bond to lysine residues of target proteins such as AHP1. The thiocarboxylated form serves as substrate for conjugation and oxidative stress specifically induces the formation of UBL-protein conjugates.</text>
</comment>
<dbReference type="GO" id="GO:0032447">
    <property type="term" value="P:protein urmylation"/>
    <property type="evidence" value="ECO:0007669"/>
    <property type="project" value="UniProtKB-UniRule"/>
</dbReference>
<dbReference type="Pfam" id="PF09138">
    <property type="entry name" value="Urm1"/>
    <property type="match status" value="1"/>
</dbReference>
<evidence type="ECO:0000256" key="1">
    <source>
        <dbReference type="ARBA" id="ARBA00022490"/>
    </source>
</evidence>
<dbReference type="HAMAP" id="MF_03048">
    <property type="entry name" value="Urm1"/>
    <property type="match status" value="1"/>
</dbReference>
<dbReference type="AlphaFoldDB" id="A0A9P5NST9"/>
<comment type="PTM">
    <text evidence="5">C-terminal thiocarboxylation occurs in 2 steps, it is first acyl-adenylated (-COAMP) via the hesA/moeB/thiF part of UBA4, then thiocarboxylated (-COSH) via the rhodanese domain of UBA4.</text>
</comment>
<keyword evidence="8" id="KW-1185">Reference proteome</keyword>
<evidence type="ECO:0000256" key="3">
    <source>
        <dbReference type="ARBA" id="ARBA00022694"/>
    </source>
</evidence>
<keyword evidence="1 5" id="KW-0963">Cytoplasm</keyword>
<evidence type="ECO:0000256" key="6">
    <source>
        <dbReference type="RuleBase" id="RU361182"/>
    </source>
</evidence>
<feature type="modified residue" description="1-thioglycine" evidence="5">
    <location>
        <position position="116"/>
    </location>
</feature>
<dbReference type="Proteomes" id="UP000724874">
    <property type="component" value="Unassembled WGS sequence"/>
</dbReference>
<evidence type="ECO:0000256" key="5">
    <source>
        <dbReference type="HAMAP-Rule" id="MF_03048"/>
    </source>
</evidence>
<dbReference type="PANTHER" id="PTHR14986">
    <property type="entry name" value="RURM1 PROTEIN"/>
    <property type="match status" value="1"/>
</dbReference>
<name>A0A9P5NST9_GYMJU</name>
<dbReference type="GO" id="GO:0005829">
    <property type="term" value="C:cytosol"/>
    <property type="evidence" value="ECO:0007669"/>
    <property type="project" value="UniProtKB-UniRule"/>
</dbReference>
<dbReference type="PIRSF" id="PIRSF037379">
    <property type="entry name" value="Ubiquitin-related_modifier_1"/>
    <property type="match status" value="1"/>
</dbReference>
<dbReference type="SUPFAM" id="SSF54285">
    <property type="entry name" value="MoaD/ThiS"/>
    <property type="match status" value="1"/>
</dbReference>
<organism evidence="7 8">
    <name type="scientific">Gymnopilus junonius</name>
    <name type="common">Spectacular rustgill mushroom</name>
    <name type="synonym">Gymnopilus spectabilis subsp. junonius</name>
    <dbReference type="NCBI Taxonomy" id="109634"/>
    <lineage>
        <taxon>Eukaryota</taxon>
        <taxon>Fungi</taxon>
        <taxon>Dikarya</taxon>
        <taxon>Basidiomycota</taxon>
        <taxon>Agaricomycotina</taxon>
        <taxon>Agaricomycetes</taxon>
        <taxon>Agaricomycetidae</taxon>
        <taxon>Agaricales</taxon>
        <taxon>Agaricineae</taxon>
        <taxon>Hymenogastraceae</taxon>
        <taxon>Gymnopilus</taxon>
    </lineage>
</organism>
<comment type="subcellular location">
    <subcellularLocation>
        <location evidence="5 6">Cytoplasm</location>
    </subcellularLocation>
</comment>
<keyword evidence="4 5" id="KW-0833">Ubl conjugation pathway</keyword>
<dbReference type="InterPro" id="IPR012675">
    <property type="entry name" value="Beta-grasp_dom_sf"/>
</dbReference>
<protein>
    <recommendedName>
        <fullName evidence="5 6">Ubiquitin-related modifier 1</fullName>
    </recommendedName>
</protein>
<reference evidence="7" key="1">
    <citation type="submission" date="2020-11" db="EMBL/GenBank/DDBJ databases">
        <authorList>
            <consortium name="DOE Joint Genome Institute"/>
            <person name="Ahrendt S."/>
            <person name="Riley R."/>
            <person name="Andreopoulos W."/>
            <person name="LaButti K."/>
            <person name="Pangilinan J."/>
            <person name="Ruiz-duenas F.J."/>
            <person name="Barrasa J.M."/>
            <person name="Sanchez-Garcia M."/>
            <person name="Camarero S."/>
            <person name="Miyauchi S."/>
            <person name="Serrano A."/>
            <person name="Linde D."/>
            <person name="Babiker R."/>
            <person name="Drula E."/>
            <person name="Ayuso-Fernandez I."/>
            <person name="Pacheco R."/>
            <person name="Padilla G."/>
            <person name="Ferreira P."/>
            <person name="Barriuso J."/>
            <person name="Kellner H."/>
            <person name="Castanera R."/>
            <person name="Alfaro M."/>
            <person name="Ramirez L."/>
            <person name="Pisabarro A.G."/>
            <person name="Kuo A."/>
            <person name="Tritt A."/>
            <person name="Lipzen A."/>
            <person name="He G."/>
            <person name="Yan M."/>
            <person name="Ng V."/>
            <person name="Cullen D."/>
            <person name="Martin F."/>
            <person name="Rosso M.-N."/>
            <person name="Henrissat B."/>
            <person name="Hibbett D."/>
            <person name="Martinez A.T."/>
            <person name="Grigoriev I.V."/>
        </authorList>
    </citation>
    <scope>NUCLEOTIDE SEQUENCE</scope>
    <source>
        <strain evidence="7">AH 44721</strain>
    </source>
</reference>
<dbReference type="GO" id="GO:0002098">
    <property type="term" value="P:tRNA wobble uridine modification"/>
    <property type="evidence" value="ECO:0007669"/>
    <property type="project" value="UniProtKB-UniRule"/>
</dbReference>
<dbReference type="InterPro" id="IPR016155">
    <property type="entry name" value="Mopterin_synth/thiamin_S_b"/>
</dbReference>
<dbReference type="Gene3D" id="3.10.20.30">
    <property type="match status" value="1"/>
</dbReference>
<proteinExistence type="inferred from homology"/>
<evidence type="ECO:0000256" key="4">
    <source>
        <dbReference type="ARBA" id="ARBA00022786"/>
    </source>
</evidence>